<dbReference type="AlphaFoldDB" id="A0A0B6YAS2"/>
<reference evidence="1" key="1">
    <citation type="submission" date="2014-12" db="EMBL/GenBank/DDBJ databases">
        <title>Insight into the proteome of Arion vulgaris.</title>
        <authorList>
            <person name="Aradska J."/>
            <person name="Bulat T."/>
            <person name="Smidak R."/>
            <person name="Sarate P."/>
            <person name="Gangsoo J."/>
            <person name="Sialana F."/>
            <person name="Bilban M."/>
            <person name="Lubec G."/>
        </authorList>
    </citation>
    <scope>NUCLEOTIDE SEQUENCE</scope>
    <source>
        <tissue evidence="1">Skin</tissue>
    </source>
</reference>
<proteinExistence type="predicted"/>
<organism evidence="1">
    <name type="scientific">Arion vulgaris</name>
    <dbReference type="NCBI Taxonomy" id="1028688"/>
    <lineage>
        <taxon>Eukaryota</taxon>
        <taxon>Metazoa</taxon>
        <taxon>Spiralia</taxon>
        <taxon>Lophotrochozoa</taxon>
        <taxon>Mollusca</taxon>
        <taxon>Gastropoda</taxon>
        <taxon>Heterobranchia</taxon>
        <taxon>Euthyneura</taxon>
        <taxon>Panpulmonata</taxon>
        <taxon>Eupulmonata</taxon>
        <taxon>Stylommatophora</taxon>
        <taxon>Helicina</taxon>
        <taxon>Arionoidea</taxon>
        <taxon>Arionidae</taxon>
        <taxon>Arion</taxon>
    </lineage>
</organism>
<dbReference type="EMBL" id="HACG01006338">
    <property type="protein sequence ID" value="CEK53203.1"/>
    <property type="molecule type" value="Transcribed_RNA"/>
</dbReference>
<accession>A0A0B6YAS2</accession>
<evidence type="ECO:0000313" key="1">
    <source>
        <dbReference type="EMBL" id="CEK53203.1"/>
    </source>
</evidence>
<name>A0A0B6YAS2_9EUPU</name>
<feature type="non-terminal residue" evidence="1">
    <location>
        <position position="1"/>
    </location>
</feature>
<gene>
    <name evidence="1" type="primary">ORF19412</name>
</gene>
<sequence>LSLLENPPILTDEQLQKLLSEAHFPMSSRLQSPLMNDDDEQICEDEESSEAIRAETWKTIKDLDLEAEVVTDDEDLSENRYIDNDLQNDFNTTDNI</sequence>
<protein>
    <submittedName>
        <fullName evidence="1">Uncharacterized protein</fullName>
    </submittedName>
</protein>
<feature type="non-terminal residue" evidence="1">
    <location>
        <position position="96"/>
    </location>
</feature>